<evidence type="ECO:0000313" key="1">
    <source>
        <dbReference type="EMBL" id="JAT81003.1"/>
    </source>
</evidence>
<feature type="non-terminal residue" evidence="1">
    <location>
        <position position="484"/>
    </location>
</feature>
<feature type="non-terminal residue" evidence="1">
    <location>
        <position position="1"/>
    </location>
</feature>
<proteinExistence type="predicted"/>
<dbReference type="EMBL" id="GDQN01010051">
    <property type="protein sequence ID" value="JAT81003.1"/>
    <property type="molecule type" value="Transcribed_RNA"/>
</dbReference>
<sequence>EVVNLLQEDLTAIGTVKQIVTQVAPVDEKLEIVGKFAEVKEVPKQDELEISVEDVSTIQAEQPAIVEKAVDIEEIVIPVCEVTAKTTESLVVATKTEIQLVPEDQAVINEEIRAVPMESVAVTQEIEPIVLQEVAISETVDDVSKEQATITDILMHHIEQYTSQKIVEVINNLATATNVAEVKQSINLAQELHDRIADSASSVKFASGKDIDIQEQVKKAQLVQQLQSALSALCLVAIESTSESLTLIDKESLQQVLDIVRHLQADLASLGISESAAVELALVEDKLDAKEIQTVEELQASTTATEVSQTNVEQISSLVKKETELEEQITAKTGNKGRTAATIKAVLLKYIEEYISDEMIEVIDKLSTSENAAQLKQSVKVAQELRERIAASGVLALMETSKELPKEGEGDKALLVQQLKEALSVVQLLAIESTMDPMPSVNEDTIQQVLDVVSQLQDILAIVAVVEQVKTQKITAKSEEKKMT</sequence>
<protein>
    <submittedName>
        <fullName evidence="1">Uncharacterized protein</fullName>
    </submittedName>
</protein>
<accession>A0A1E1W204</accession>
<reference evidence="1" key="1">
    <citation type="submission" date="2015-09" db="EMBL/GenBank/DDBJ databases">
        <title>De novo assembly of Pectinophora gossypiella (Pink Bollworm) gut transcriptome.</title>
        <authorList>
            <person name="Tassone E.E."/>
        </authorList>
    </citation>
    <scope>NUCLEOTIDE SEQUENCE</scope>
</reference>
<dbReference type="AlphaFoldDB" id="A0A1E1W204"/>
<dbReference type="OrthoDB" id="6070751at2759"/>
<gene>
    <name evidence="1" type="ORF">g.3378</name>
</gene>
<name>A0A1E1W204_PECGO</name>
<organism evidence="1">
    <name type="scientific">Pectinophora gossypiella</name>
    <name type="common">Cotton pink bollworm</name>
    <name type="synonym">Depressaria gossypiella</name>
    <dbReference type="NCBI Taxonomy" id="13191"/>
    <lineage>
        <taxon>Eukaryota</taxon>
        <taxon>Metazoa</taxon>
        <taxon>Ecdysozoa</taxon>
        <taxon>Arthropoda</taxon>
        <taxon>Hexapoda</taxon>
        <taxon>Insecta</taxon>
        <taxon>Pterygota</taxon>
        <taxon>Neoptera</taxon>
        <taxon>Endopterygota</taxon>
        <taxon>Lepidoptera</taxon>
        <taxon>Glossata</taxon>
        <taxon>Ditrysia</taxon>
        <taxon>Gelechioidea</taxon>
        <taxon>Gelechiidae</taxon>
        <taxon>Apatetrinae</taxon>
        <taxon>Pectinophora</taxon>
    </lineage>
</organism>